<reference evidence="1 2" key="1">
    <citation type="journal article" date="2013" name="Genome Announc.">
        <title>Complete Genome of a Methanosarcina mazei Strain Isolated from Sediment Samples from an Amazonian Flooded Area.</title>
        <authorList>
            <person name="Assis das Gracas D."/>
            <person name="Thiago Juca Ramos R."/>
            <person name="Vieira Araujo A.C."/>
            <person name="Zahlouth R."/>
            <person name="Ribeiro Carneiro A."/>
            <person name="Souza Lopes T."/>
            <person name="Azevedo Barauna R."/>
            <person name="Azevedo V."/>
            <person name="Cruz Schneider M.P."/>
            <person name="Pellizari V.H."/>
            <person name="Silva A."/>
        </authorList>
    </citation>
    <scope>NUCLEOTIDE SEQUENCE [LARGE SCALE GENOMIC DNA]</scope>
    <source>
        <strain evidence="1 2">Tuc01</strain>
    </source>
</reference>
<accession>M1P918</accession>
<proteinExistence type="predicted"/>
<organism evidence="1 2">
    <name type="scientific">Methanosarcina mazei Tuc01</name>
    <dbReference type="NCBI Taxonomy" id="1236903"/>
    <lineage>
        <taxon>Archaea</taxon>
        <taxon>Methanobacteriati</taxon>
        <taxon>Methanobacteriota</taxon>
        <taxon>Stenosarchaea group</taxon>
        <taxon>Methanomicrobia</taxon>
        <taxon>Methanosarcinales</taxon>
        <taxon>Methanosarcinaceae</taxon>
        <taxon>Methanosarcina</taxon>
    </lineage>
</organism>
<dbReference type="AlphaFoldDB" id="M1P918"/>
<dbReference type="Proteomes" id="UP000011718">
    <property type="component" value="Chromosome"/>
</dbReference>
<sequence>MLSRLSYPENLNLYPGRRKIILQPGDFFWHTLYIFTD</sequence>
<evidence type="ECO:0000313" key="1">
    <source>
        <dbReference type="EMBL" id="AGF96932.1"/>
    </source>
</evidence>
<gene>
    <name evidence="1" type="ORF">MmTuc01_1572</name>
</gene>
<dbReference type="BioCyc" id="MMAZ1236903:G139K-1500-MONOMER"/>
<dbReference type="EMBL" id="CP004144">
    <property type="protein sequence ID" value="AGF96932.1"/>
    <property type="molecule type" value="Genomic_DNA"/>
</dbReference>
<dbReference type="HOGENOM" id="CLU_3338456_0_0_2"/>
<evidence type="ECO:0000313" key="2">
    <source>
        <dbReference type="Proteomes" id="UP000011718"/>
    </source>
</evidence>
<name>M1P918_METMZ</name>
<protein>
    <submittedName>
        <fullName evidence="1">Uncharacterized protein</fullName>
    </submittedName>
</protein>
<dbReference type="KEGG" id="mmaz:MmTuc01_1572"/>